<dbReference type="OrthoDB" id="5913174at2759"/>
<dbReference type="SMART" id="SM00235">
    <property type="entry name" value="ZnMc"/>
    <property type="match status" value="1"/>
</dbReference>
<dbReference type="AlphaFoldDB" id="A0A4U5LPI6"/>
<evidence type="ECO:0000313" key="11">
    <source>
        <dbReference type="Proteomes" id="UP000298663"/>
    </source>
</evidence>
<evidence type="ECO:0000256" key="6">
    <source>
        <dbReference type="ARBA" id="ARBA00023157"/>
    </source>
</evidence>
<evidence type="ECO:0000259" key="9">
    <source>
        <dbReference type="PROSITE" id="PS51864"/>
    </source>
</evidence>
<dbReference type="GO" id="GO:0008270">
    <property type="term" value="F:zinc ion binding"/>
    <property type="evidence" value="ECO:0007669"/>
    <property type="project" value="InterPro"/>
</dbReference>
<dbReference type="PANTHER" id="PTHR10127">
    <property type="entry name" value="DISCOIDIN, CUB, EGF, LAMININ , AND ZINC METALLOPROTEASE DOMAIN CONTAINING"/>
    <property type="match status" value="1"/>
</dbReference>
<keyword evidence="6" id="KW-1015">Disulfide bond</keyword>
<evidence type="ECO:0000313" key="10">
    <source>
        <dbReference type="EMBL" id="TKR57836.1"/>
    </source>
</evidence>
<dbReference type="GO" id="GO:0004222">
    <property type="term" value="F:metalloendopeptidase activity"/>
    <property type="evidence" value="ECO:0007669"/>
    <property type="project" value="InterPro"/>
</dbReference>
<gene>
    <name evidence="10" type="ORF">L596_030482</name>
</gene>
<keyword evidence="4" id="KW-0862">Zinc</keyword>
<evidence type="ECO:0000256" key="4">
    <source>
        <dbReference type="ARBA" id="ARBA00022833"/>
    </source>
</evidence>
<comment type="caution">
    <text evidence="7">Lacks conserved residue(s) required for the propagation of feature annotation.</text>
</comment>
<feature type="active site" evidence="7">
    <location>
        <position position="209"/>
    </location>
</feature>
<sequence>MIKTIFPLVGFFFLVLTGAVRFHDLISEEGTHFNGTPVAKYASAMNRLMDMHQKLRSDNMTSSRFEDAVWDENGFPEENPFLYQGDLVLNQQQLDALIEAYKIKLAEKEGHQISNRFYSISVGLWTKMPIYWSVDKVKPALGGATAIKKGMALWEEVTCVKFKEGSDRTNGHINFFAGAGCNSQYGMQQYQNNISLGIGCQKSAVIAHEIGHSLASTPKAVLT</sequence>
<dbReference type="EMBL" id="AZBU02000014">
    <property type="protein sequence ID" value="TKR57836.1"/>
    <property type="molecule type" value="Genomic_DNA"/>
</dbReference>
<feature type="domain" description="Peptidase M12A" evidence="9">
    <location>
        <begin position="115"/>
        <end position="223"/>
    </location>
</feature>
<proteinExistence type="predicted"/>
<organism evidence="10 11">
    <name type="scientific">Steinernema carpocapsae</name>
    <name type="common">Entomopathogenic nematode</name>
    <dbReference type="NCBI Taxonomy" id="34508"/>
    <lineage>
        <taxon>Eukaryota</taxon>
        <taxon>Metazoa</taxon>
        <taxon>Ecdysozoa</taxon>
        <taxon>Nematoda</taxon>
        <taxon>Chromadorea</taxon>
        <taxon>Rhabditida</taxon>
        <taxon>Tylenchina</taxon>
        <taxon>Panagrolaimomorpha</taxon>
        <taxon>Strongyloidoidea</taxon>
        <taxon>Steinernematidae</taxon>
        <taxon>Steinernema</taxon>
    </lineage>
</organism>
<dbReference type="PANTHER" id="PTHR10127:SF780">
    <property type="entry name" value="METALLOENDOPEPTIDASE"/>
    <property type="match status" value="1"/>
</dbReference>
<protein>
    <recommendedName>
        <fullName evidence="9">Peptidase M12A domain-containing protein</fullName>
    </recommendedName>
</protein>
<evidence type="ECO:0000256" key="1">
    <source>
        <dbReference type="ARBA" id="ARBA00022670"/>
    </source>
</evidence>
<keyword evidence="3" id="KW-0378">Hydrolase</keyword>
<feature type="chain" id="PRO_5020854816" description="Peptidase M12A domain-containing protein" evidence="8">
    <location>
        <begin position="23"/>
        <end position="223"/>
    </location>
</feature>
<keyword evidence="5" id="KW-0482">Metalloprotease</keyword>
<keyword evidence="2" id="KW-0479">Metal-binding</keyword>
<dbReference type="GO" id="GO:0006508">
    <property type="term" value="P:proteolysis"/>
    <property type="evidence" value="ECO:0007669"/>
    <property type="project" value="UniProtKB-KW"/>
</dbReference>
<feature type="signal peptide" evidence="8">
    <location>
        <begin position="1"/>
        <end position="22"/>
    </location>
</feature>
<dbReference type="SUPFAM" id="SSF55486">
    <property type="entry name" value="Metalloproteases ('zincins'), catalytic domain"/>
    <property type="match status" value="1"/>
</dbReference>
<dbReference type="InterPro" id="IPR024079">
    <property type="entry name" value="MetalloPept_cat_dom_sf"/>
</dbReference>
<dbReference type="Proteomes" id="UP000298663">
    <property type="component" value="Unassembled WGS sequence"/>
</dbReference>
<evidence type="ECO:0000256" key="7">
    <source>
        <dbReference type="PROSITE-ProRule" id="PRU01211"/>
    </source>
</evidence>
<reference evidence="10 11" key="1">
    <citation type="journal article" date="2015" name="Genome Biol.">
        <title>Comparative genomics of Steinernema reveals deeply conserved gene regulatory networks.</title>
        <authorList>
            <person name="Dillman A.R."/>
            <person name="Macchietto M."/>
            <person name="Porter C.F."/>
            <person name="Rogers A."/>
            <person name="Williams B."/>
            <person name="Antoshechkin I."/>
            <person name="Lee M.M."/>
            <person name="Goodwin Z."/>
            <person name="Lu X."/>
            <person name="Lewis E.E."/>
            <person name="Goodrich-Blair H."/>
            <person name="Stock S.P."/>
            <person name="Adams B.J."/>
            <person name="Sternberg P.W."/>
            <person name="Mortazavi A."/>
        </authorList>
    </citation>
    <scope>NUCLEOTIDE SEQUENCE [LARGE SCALE GENOMIC DNA]</scope>
    <source>
        <strain evidence="10 11">ALL</strain>
    </source>
</reference>
<dbReference type="InterPro" id="IPR001506">
    <property type="entry name" value="Peptidase_M12A"/>
</dbReference>
<evidence type="ECO:0000256" key="3">
    <source>
        <dbReference type="ARBA" id="ARBA00022801"/>
    </source>
</evidence>
<keyword evidence="1" id="KW-0645">Protease</keyword>
<name>A0A4U5LPI6_STECR</name>
<reference evidence="10 11" key="2">
    <citation type="journal article" date="2019" name="G3 (Bethesda)">
        <title>Hybrid Assembly of the Genome of the Entomopathogenic Nematode Steinernema carpocapsae Identifies the X-Chromosome.</title>
        <authorList>
            <person name="Serra L."/>
            <person name="Macchietto M."/>
            <person name="Macias-Munoz A."/>
            <person name="McGill C.J."/>
            <person name="Rodriguez I.M."/>
            <person name="Rodriguez B."/>
            <person name="Murad R."/>
            <person name="Mortazavi A."/>
        </authorList>
    </citation>
    <scope>NUCLEOTIDE SEQUENCE [LARGE SCALE GENOMIC DNA]</scope>
    <source>
        <strain evidence="10 11">ALL</strain>
    </source>
</reference>
<dbReference type="Gene3D" id="3.40.390.10">
    <property type="entry name" value="Collagenase (Catalytic Domain)"/>
    <property type="match status" value="1"/>
</dbReference>
<keyword evidence="8" id="KW-0732">Signal</keyword>
<dbReference type="InterPro" id="IPR006026">
    <property type="entry name" value="Peptidase_Metallo"/>
</dbReference>
<dbReference type="Pfam" id="PF01400">
    <property type="entry name" value="Astacin"/>
    <property type="match status" value="1"/>
</dbReference>
<keyword evidence="11" id="KW-1185">Reference proteome</keyword>
<comment type="caution">
    <text evidence="10">The sequence shown here is derived from an EMBL/GenBank/DDBJ whole genome shotgun (WGS) entry which is preliminary data.</text>
</comment>
<evidence type="ECO:0000256" key="5">
    <source>
        <dbReference type="ARBA" id="ARBA00023049"/>
    </source>
</evidence>
<accession>A0A4U5LPI6</accession>
<evidence type="ECO:0000256" key="2">
    <source>
        <dbReference type="ARBA" id="ARBA00022723"/>
    </source>
</evidence>
<dbReference type="PROSITE" id="PS51864">
    <property type="entry name" value="ASTACIN"/>
    <property type="match status" value="1"/>
</dbReference>
<evidence type="ECO:0000256" key="8">
    <source>
        <dbReference type="SAM" id="SignalP"/>
    </source>
</evidence>